<protein>
    <submittedName>
        <fullName evidence="7">Amino acid ABC transporter substrate-binding protein</fullName>
    </submittedName>
</protein>
<evidence type="ECO:0000256" key="4">
    <source>
        <dbReference type="RuleBase" id="RU003744"/>
    </source>
</evidence>
<dbReference type="CDD" id="cd00996">
    <property type="entry name" value="PBP2_AatB_like"/>
    <property type="match status" value="1"/>
</dbReference>
<gene>
    <name evidence="7" type="ORF">MOO47_01035</name>
</gene>
<proteinExistence type="inferred from homology"/>
<feature type="chain" id="PRO_5046292351" evidence="5">
    <location>
        <begin position="24"/>
        <end position="260"/>
    </location>
</feature>
<reference evidence="7 8" key="1">
    <citation type="journal article" date="2022" name="Int. J. Syst. Evol. Microbiol.">
        <title>Apilactobacillus apisilvae sp. nov., Nicolia spurrieriana gen. nov. sp. nov., Bombilactobacillus folatiphilus sp. nov. and Bombilactobacillus thymidiniphilus sp. nov., four new lactic acid bacterial isolates from stingless bees Tetragonula carbonaria and Austroplebeia australis.</title>
        <authorList>
            <person name="Oliphant S.A."/>
            <person name="Watson-Haigh N.S."/>
            <person name="Sumby K.M."/>
            <person name="Gardner J."/>
            <person name="Groom S."/>
            <person name="Jiranek V."/>
        </authorList>
    </citation>
    <scope>NUCLEOTIDE SEQUENCE [LARGE SCALE GENOMIC DNA]</scope>
    <source>
        <strain evidence="7 8">SG4_A1</strain>
    </source>
</reference>
<keyword evidence="3 5" id="KW-0732">Signal</keyword>
<evidence type="ECO:0000256" key="1">
    <source>
        <dbReference type="ARBA" id="ARBA00004196"/>
    </source>
</evidence>
<organism evidence="7 8">
    <name type="scientific">Bombilactobacillus thymidiniphilus</name>
    <dbReference type="NCBI Taxonomy" id="2923363"/>
    <lineage>
        <taxon>Bacteria</taxon>
        <taxon>Bacillati</taxon>
        <taxon>Bacillota</taxon>
        <taxon>Bacilli</taxon>
        <taxon>Lactobacillales</taxon>
        <taxon>Lactobacillaceae</taxon>
        <taxon>Bombilactobacillus</taxon>
    </lineage>
</organism>
<keyword evidence="8" id="KW-1185">Reference proteome</keyword>
<accession>A0ABY4PDR4</accession>
<sequence>MKRILSWIMGSLMLVLLSGCSLANQRLGTKQSTLIVGLDDSYVPMGYETKSGNLEGFDVDLAKMVGQTMHRKIVFQPIDWSMKETELRNRTIDLIWNGYSKTPPRAKKVAFSKPYLTNQQVIVVQRKSNIRKVKDLQNQSVGTQSGSASYTKIIQNPSLLKDFIKNKTPVQYDSLEQGMLDLNAGRIKGFMIDSVFADYYVKHTKNPQQYRILQTQFTGEDFAVGMRKDDSKTRKEINQALYKLKQIGKLQQLQQKWFAS</sequence>
<dbReference type="RefSeq" id="WP_249513004.1">
    <property type="nucleotide sequence ID" value="NZ_CP093365.1"/>
</dbReference>
<dbReference type="PANTHER" id="PTHR35936">
    <property type="entry name" value="MEMBRANE-BOUND LYTIC MUREIN TRANSGLYCOSYLASE F"/>
    <property type="match status" value="1"/>
</dbReference>
<dbReference type="PROSITE" id="PS51257">
    <property type="entry name" value="PROKAR_LIPOPROTEIN"/>
    <property type="match status" value="1"/>
</dbReference>
<dbReference type="SUPFAM" id="SSF53850">
    <property type="entry name" value="Periplasmic binding protein-like II"/>
    <property type="match status" value="1"/>
</dbReference>
<comment type="similarity">
    <text evidence="2 4">Belongs to the bacterial solute-binding protein 3 family.</text>
</comment>
<evidence type="ECO:0000313" key="7">
    <source>
        <dbReference type="EMBL" id="UQS83819.1"/>
    </source>
</evidence>
<evidence type="ECO:0000256" key="2">
    <source>
        <dbReference type="ARBA" id="ARBA00010333"/>
    </source>
</evidence>
<dbReference type="Pfam" id="PF00497">
    <property type="entry name" value="SBP_bac_3"/>
    <property type="match status" value="1"/>
</dbReference>
<dbReference type="EMBL" id="CP093365">
    <property type="protein sequence ID" value="UQS83819.1"/>
    <property type="molecule type" value="Genomic_DNA"/>
</dbReference>
<name>A0ABY4PDR4_9LACO</name>
<evidence type="ECO:0000256" key="3">
    <source>
        <dbReference type="ARBA" id="ARBA00022729"/>
    </source>
</evidence>
<comment type="subcellular location">
    <subcellularLocation>
        <location evidence="1">Cell envelope</location>
    </subcellularLocation>
</comment>
<feature type="domain" description="Solute-binding protein family 3/N-terminal" evidence="6">
    <location>
        <begin position="33"/>
        <end position="260"/>
    </location>
</feature>
<dbReference type="InterPro" id="IPR018313">
    <property type="entry name" value="SBP_3_CS"/>
</dbReference>
<dbReference type="SMART" id="SM00062">
    <property type="entry name" value="PBPb"/>
    <property type="match status" value="1"/>
</dbReference>
<dbReference type="InterPro" id="IPR001638">
    <property type="entry name" value="Solute-binding_3/MltF_N"/>
</dbReference>
<feature type="signal peptide" evidence="5">
    <location>
        <begin position="1"/>
        <end position="23"/>
    </location>
</feature>
<evidence type="ECO:0000256" key="5">
    <source>
        <dbReference type="SAM" id="SignalP"/>
    </source>
</evidence>
<evidence type="ECO:0000259" key="6">
    <source>
        <dbReference type="SMART" id="SM00062"/>
    </source>
</evidence>
<evidence type="ECO:0000313" key="8">
    <source>
        <dbReference type="Proteomes" id="UP000831947"/>
    </source>
</evidence>
<dbReference type="Gene3D" id="3.40.190.10">
    <property type="entry name" value="Periplasmic binding protein-like II"/>
    <property type="match status" value="2"/>
</dbReference>
<dbReference type="Proteomes" id="UP000831947">
    <property type="component" value="Chromosome"/>
</dbReference>
<dbReference type="PANTHER" id="PTHR35936:SF34">
    <property type="entry name" value="ABC TRANSPORTER EXTRACELLULAR-BINDING PROTEIN YCKB-RELATED"/>
    <property type="match status" value="1"/>
</dbReference>
<dbReference type="PROSITE" id="PS01039">
    <property type="entry name" value="SBP_BACTERIAL_3"/>
    <property type="match status" value="1"/>
</dbReference>